<name>A0AB73NJ12_YERKR</name>
<accession>A0AB73NJ12</accession>
<gene>
    <name evidence="1" type="ORF">CBW52_12420</name>
</gene>
<keyword evidence="2" id="KW-1185">Reference proteome</keyword>
<dbReference type="EMBL" id="NHOG01000013">
    <property type="protein sequence ID" value="OVZ80189.1"/>
    <property type="molecule type" value="Genomic_DNA"/>
</dbReference>
<comment type="caution">
    <text evidence="1">The sequence shown here is derived from an EMBL/GenBank/DDBJ whole genome shotgun (WGS) entry which is preliminary data.</text>
</comment>
<dbReference type="AlphaFoldDB" id="A0AB73NJ12"/>
<reference evidence="1 2" key="1">
    <citation type="submission" date="2017-05" db="EMBL/GenBank/DDBJ databases">
        <title>Whole genome sequencing of Yersinia kristensenii.</title>
        <authorList>
            <person name="Campioni F."/>
        </authorList>
    </citation>
    <scope>NUCLEOTIDE SEQUENCE [LARGE SCALE GENOMIC DNA]</scope>
    <source>
        <strain evidence="1 2">CFSAN060538</strain>
    </source>
</reference>
<proteinExistence type="predicted"/>
<evidence type="ECO:0000313" key="1">
    <source>
        <dbReference type="EMBL" id="OVZ80189.1"/>
    </source>
</evidence>
<evidence type="ECO:0000313" key="2">
    <source>
        <dbReference type="Proteomes" id="UP000195840"/>
    </source>
</evidence>
<dbReference type="Proteomes" id="UP000195840">
    <property type="component" value="Unassembled WGS sequence"/>
</dbReference>
<organism evidence="1 2">
    <name type="scientific">Yersinia kristensenii</name>
    <dbReference type="NCBI Taxonomy" id="28152"/>
    <lineage>
        <taxon>Bacteria</taxon>
        <taxon>Pseudomonadati</taxon>
        <taxon>Pseudomonadota</taxon>
        <taxon>Gammaproteobacteria</taxon>
        <taxon>Enterobacterales</taxon>
        <taxon>Yersiniaceae</taxon>
        <taxon>Yersinia</taxon>
    </lineage>
</organism>
<protein>
    <submittedName>
        <fullName evidence="1">Uncharacterized protein</fullName>
    </submittedName>
</protein>
<sequence>MWSQRLFKGRKASIMLQTICSKVLYLLFIIYYLLFIIYYLLLIIGLVVNFGFNYYTGKLVEQGYIKCRGIPTGSMPGMATKYAKSESLCYLK</sequence>